<keyword evidence="3 8" id="KW-0347">Helicase</keyword>
<dbReference type="SMART" id="SM00490">
    <property type="entry name" value="HELICc"/>
    <property type="match status" value="1"/>
</dbReference>
<comment type="caution">
    <text evidence="8">The sequence shown here is derived from an EMBL/GenBank/DDBJ whole genome shotgun (WGS) entry which is preliminary data.</text>
</comment>
<dbReference type="GO" id="GO:0016787">
    <property type="term" value="F:hydrolase activity"/>
    <property type="evidence" value="ECO:0007669"/>
    <property type="project" value="UniProtKB-KW"/>
</dbReference>
<accession>A0A844GTQ6</accession>
<dbReference type="Pfam" id="PF00271">
    <property type="entry name" value="Helicase_C"/>
    <property type="match status" value="1"/>
</dbReference>
<dbReference type="PANTHER" id="PTHR12131:SF1">
    <property type="entry name" value="ATP-DEPENDENT RNA HELICASE SUPV3L1, MITOCHONDRIAL-RELATED"/>
    <property type="match status" value="1"/>
</dbReference>
<dbReference type="GO" id="GO:0055087">
    <property type="term" value="C:Ski complex"/>
    <property type="evidence" value="ECO:0007669"/>
    <property type="project" value="TreeGrafter"/>
</dbReference>
<dbReference type="SMART" id="SM01142">
    <property type="entry name" value="DSHCT"/>
    <property type="match status" value="1"/>
</dbReference>
<dbReference type="EMBL" id="WMIA01000005">
    <property type="protein sequence ID" value="MTF38431.1"/>
    <property type="molecule type" value="Genomic_DNA"/>
</dbReference>
<dbReference type="Pfam" id="PF00270">
    <property type="entry name" value="DEAD"/>
    <property type="match status" value="1"/>
</dbReference>
<reference evidence="8 9" key="1">
    <citation type="submission" date="2019-11" db="EMBL/GenBank/DDBJ databases">
        <title>Isolation of a new High Light Tolerant Cyanobacteria.</title>
        <authorList>
            <person name="Dobson Z."/>
            <person name="Vaughn N."/>
            <person name="Vaughn M."/>
            <person name="Fromme P."/>
            <person name="Mazor Y."/>
        </authorList>
    </citation>
    <scope>NUCLEOTIDE SEQUENCE [LARGE SCALE GENOMIC DNA]</scope>
    <source>
        <strain evidence="8 9">0216</strain>
    </source>
</reference>
<dbReference type="InterPro" id="IPR050699">
    <property type="entry name" value="RNA-DNA_Helicase"/>
</dbReference>
<keyword evidence="4" id="KW-0067">ATP-binding</keyword>
<keyword evidence="2" id="KW-0378">Hydrolase</keyword>
<evidence type="ECO:0000256" key="4">
    <source>
        <dbReference type="ARBA" id="ARBA00022840"/>
    </source>
</evidence>
<evidence type="ECO:0000256" key="2">
    <source>
        <dbReference type="ARBA" id="ARBA00022801"/>
    </source>
</evidence>
<organism evidence="8 9">
    <name type="scientific">Cyanobacterium aponinum 0216</name>
    <dbReference type="NCBI Taxonomy" id="2676140"/>
    <lineage>
        <taxon>Bacteria</taxon>
        <taxon>Bacillati</taxon>
        <taxon>Cyanobacteriota</taxon>
        <taxon>Cyanophyceae</taxon>
        <taxon>Oscillatoriophycideae</taxon>
        <taxon>Chroococcales</taxon>
        <taxon>Geminocystaceae</taxon>
        <taxon>Cyanobacterium</taxon>
    </lineage>
</organism>
<dbReference type="GO" id="GO:0004386">
    <property type="term" value="F:helicase activity"/>
    <property type="evidence" value="ECO:0007669"/>
    <property type="project" value="UniProtKB-KW"/>
</dbReference>
<dbReference type="GO" id="GO:0070478">
    <property type="term" value="P:nuclear-transcribed mRNA catabolic process, 3'-5' exonucleolytic nonsense-mediated decay"/>
    <property type="evidence" value="ECO:0007669"/>
    <property type="project" value="TreeGrafter"/>
</dbReference>
<dbReference type="InterPro" id="IPR012961">
    <property type="entry name" value="Ski2/MTR4_C"/>
</dbReference>
<feature type="domain" description="Helicase C-terminal" evidence="7">
    <location>
        <begin position="324"/>
        <end position="517"/>
    </location>
</feature>
<dbReference type="Pfam" id="PF08148">
    <property type="entry name" value="DSHCT"/>
    <property type="match status" value="1"/>
</dbReference>
<sequence>MNSIKLDFNTIFPYQLDEFQQEAISYLDENKSVVVTAPTGSGKTMIGEYAIYRALTNGKRVFYTTPLKALSNQKFRDFQDKFGQTWLENLGVYAEIGLITGDTIINPNAPVVIMTTEIFRNMLYSTPIGEVGTSVQDVQTVVLDECHYISDMSRGTVWEESIIYCPSHIQLVALSATIGNPEDLCRWINSVRKANLQQGKVSECVLVNSDFRPVPLKFYFSHSRGLFPLFSEKNSQNLKLNSQLKRLLATNKRGRFSQRDCPSIKTIVQQLSNNNMLPAIYIIFSRRGCDQAVESLSYLNLVTVEESRKILLYLLYFLMIENLELQAKIIEFAKKEHEIAYNKIIDFIANEKEAGEALVDYLIDKPIFKERLLRFLAEHSEVARTNQIEPLTRGIASHHAGILPAWKELVERLFELGLVKIVFATATLAAGINMPARTTVISALKKRSDDGHRLLTPSEFLQIAGRAGRRGMDKVGYVVTVQTPFEGALVASKLAKATPEPLRSQFTPSYGMVLNLLQKHSIEEAKELLELSFAEYLAEIQLSPQEDAIASYTTEITRLDIGLAEFNSKEIAAYEKLKERRKQEKKVLKLFERNWLQQKQKSILPQLEDLKIGSILDLSRHHKKNAYETQGVFVNYVVNGNQRFLLCLGKDNNWYLASFTDVVDINSGRIPDSLIEKLYLPETPEIRAGMINSGDEQSLTVSQLIAEYAQESVDKSEEIIYQIQRIEEVEAAIASHPLDKIDNINQIVKNNRKRQQLKQELSRIQSQYQRYKANSSYYWQEFLALIEILREFGALEGYQPTPLGIAAATIRGENELWLGLALTSHRLDYLTPHHLAGVITALTTESLRSDTWVSYQPSPEVLDALGVQKMDDVSYSPESELWEIRRKLYQAQTRRDISMPVWLERDLIGLAEAWCLGASWEEICNNTTLDEGDIVRVLRRTVDVLVQIPQVPSLDFSLIQTAKEAAKSMKRFPI</sequence>
<protein>
    <submittedName>
        <fullName evidence="8">DEAD/DEAH box helicase</fullName>
    </submittedName>
</protein>
<name>A0A844GTQ6_9CHRO</name>
<dbReference type="CDD" id="cd18795">
    <property type="entry name" value="SF2_C_Ski2"/>
    <property type="match status" value="1"/>
</dbReference>
<dbReference type="InterPro" id="IPR011545">
    <property type="entry name" value="DEAD/DEAH_box_helicase_dom"/>
</dbReference>
<dbReference type="RefSeq" id="WP_155083314.1">
    <property type="nucleotide sequence ID" value="NZ_WMIA01000005.1"/>
</dbReference>
<proteinExistence type="predicted"/>
<feature type="domain" description="Helicase ATP-binding" evidence="6">
    <location>
        <begin position="24"/>
        <end position="196"/>
    </location>
</feature>
<evidence type="ECO:0000256" key="1">
    <source>
        <dbReference type="ARBA" id="ARBA00022741"/>
    </source>
</evidence>
<dbReference type="Gene3D" id="1.10.3380.30">
    <property type="match status" value="1"/>
</dbReference>
<evidence type="ECO:0000313" key="8">
    <source>
        <dbReference type="EMBL" id="MTF38431.1"/>
    </source>
</evidence>
<dbReference type="SMART" id="SM00487">
    <property type="entry name" value="DEXDc"/>
    <property type="match status" value="1"/>
</dbReference>
<dbReference type="InterPro" id="IPR001650">
    <property type="entry name" value="Helicase_C-like"/>
</dbReference>
<keyword evidence="1" id="KW-0547">Nucleotide-binding</keyword>
<dbReference type="PANTHER" id="PTHR12131">
    <property type="entry name" value="ATP-DEPENDENT RNA AND DNA HELICASE"/>
    <property type="match status" value="1"/>
</dbReference>
<gene>
    <name evidence="8" type="ORF">GGC33_05785</name>
</gene>
<keyword evidence="5" id="KW-0175">Coiled coil</keyword>
<evidence type="ECO:0000256" key="3">
    <source>
        <dbReference type="ARBA" id="ARBA00022806"/>
    </source>
</evidence>
<dbReference type="Proteomes" id="UP000437131">
    <property type="component" value="Unassembled WGS sequence"/>
</dbReference>
<dbReference type="InterPro" id="IPR027417">
    <property type="entry name" value="P-loop_NTPase"/>
</dbReference>
<dbReference type="SUPFAM" id="SSF52540">
    <property type="entry name" value="P-loop containing nucleoside triphosphate hydrolases"/>
    <property type="match status" value="1"/>
</dbReference>
<dbReference type="AlphaFoldDB" id="A0A844GTQ6"/>
<dbReference type="PROSITE" id="PS51192">
    <property type="entry name" value="HELICASE_ATP_BIND_1"/>
    <property type="match status" value="1"/>
</dbReference>
<dbReference type="GO" id="GO:0003676">
    <property type="term" value="F:nucleic acid binding"/>
    <property type="evidence" value="ECO:0007669"/>
    <property type="project" value="InterPro"/>
</dbReference>
<evidence type="ECO:0000256" key="5">
    <source>
        <dbReference type="SAM" id="Coils"/>
    </source>
</evidence>
<dbReference type="PROSITE" id="PS51194">
    <property type="entry name" value="HELICASE_CTER"/>
    <property type="match status" value="1"/>
</dbReference>
<feature type="coiled-coil region" evidence="5">
    <location>
        <begin position="747"/>
        <end position="774"/>
    </location>
</feature>
<dbReference type="Gene3D" id="3.40.50.300">
    <property type="entry name" value="P-loop containing nucleotide triphosphate hydrolases"/>
    <property type="match status" value="2"/>
</dbReference>
<evidence type="ECO:0000259" key="7">
    <source>
        <dbReference type="PROSITE" id="PS51194"/>
    </source>
</evidence>
<evidence type="ECO:0000259" key="6">
    <source>
        <dbReference type="PROSITE" id="PS51192"/>
    </source>
</evidence>
<dbReference type="InterPro" id="IPR014001">
    <property type="entry name" value="Helicase_ATP-bd"/>
</dbReference>
<dbReference type="GO" id="GO:0005524">
    <property type="term" value="F:ATP binding"/>
    <property type="evidence" value="ECO:0007669"/>
    <property type="project" value="UniProtKB-KW"/>
</dbReference>
<evidence type="ECO:0000313" key="9">
    <source>
        <dbReference type="Proteomes" id="UP000437131"/>
    </source>
</evidence>